<dbReference type="InterPro" id="IPR036928">
    <property type="entry name" value="AS_sf"/>
</dbReference>
<protein>
    <recommendedName>
        <fullName evidence="3">Amidase domain-containing protein</fullName>
    </recommendedName>
</protein>
<evidence type="ECO:0008006" key="3">
    <source>
        <dbReference type="Google" id="ProtNLM"/>
    </source>
</evidence>
<dbReference type="Proteomes" id="UP000182658">
    <property type="component" value="Unassembled WGS sequence"/>
</dbReference>
<dbReference type="OrthoDB" id="566138at2759"/>
<accession>A0A1J7IHB8</accession>
<dbReference type="SUPFAM" id="SSF75304">
    <property type="entry name" value="Amidase signature (AS) enzymes"/>
    <property type="match status" value="1"/>
</dbReference>
<dbReference type="STRING" id="1408157.A0A1J7IHB8"/>
<proteinExistence type="predicted"/>
<sequence>MARSARDVAAASEILLNPDARSRLPEDGYASFLTGSVKGLKIGFVDPAIWRFPPDLWVPSEEAKNQHSQGAGVPYPVTLPLPNELNIGNDYAPFIVNLFESAATAKEFFDEYVDPKSPVRDLSGLVDFNKAHPAKCLPKGRVTIPFPLSLRAPSLPGPYLITDDILSRRAGSILACEGRRRKAITRSKAKTLDDNGLDLVIAPMDSPACSLSTASGYPIANVHLGRYYLKGELSRPFGLAVFARPEQEGAILRFMSAYKASFPTRPIPERLAGVTGSLFF</sequence>
<name>A0A1J7IHB8_9PEZI</name>
<evidence type="ECO:0000313" key="1">
    <source>
        <dbReference type="EMBL" id="OIW26659.1"/>
    </source>
</evidence>
<dbReference type="EMBL" id="KV875100">
    <property type="protein sequence ID" value="OIW26659.1"/>
    <property type="molecule type" value="Genomic_DNA"/>
</dbReference>
<keyword evidence="2" id="KW-1185">Reference proteome</keyword>
<organism evidence="1 2">
    <name type="scientific">Coniochaeta ligniaria NRRL 30616</name>
    <dbReference type="NCBI Taxonomy" id="1408157"/>
    <lineage>
        <taxon>Eukaryota</taxon>
        <taxon>Fungi</taxon>
        <taxon>Dikarya</taxon>
        <taxon>Ascomycota</taxon>
        <taxon>Pezizomycotina</taxon>
        <taxon>Sordariomycetes</taxon>
        <taxon>Sordariomycetidae</taxon>
        <taxon>Coniochaetales</taxon>
        <taxon>Coniochaetaceae</taxon>
        <taxon>Coniochaeta</taxon>
    </lineage>
</organism>
<gene>
    <name evidence="1" type="ORF">CONLIGDRAFT_646812</name>
</gene>
<dbReference type="InParanoid" id="A0A1J7IHB8"/>
<reference evidence="1 2" key="1">
    <citation type="submission" date="2016-10" db="EMBL/GenBank/DDBJ databases">
        <title>Draft genome sequence of Coniochaeta ligniaria NRRL30616, a lignocellulolytic fungus for bioabatement of inhibitors in plant biomass hydrolysates.</title>
        <authorList>
            <consortium name="DOE Joint Genome Institute"/>
            <person name="Jimenez D.J."/>
            <person name="Hector R.E."/>
            <person name="Riley R."/>
            <person name="Sun H."/>
            <person name="Grigoriev I.V."/>
            <person name="Van Elsas J.D."/>
            <person name="Nichols N.N."/>
        </authorList>
    </citation>
    <scope>NUCLEOTIDE SEQUENCE [LARGE SCALE GENOMIC DNA]</scope>
    <source>
        <strain evidence="1 2">NRRL 30616</strain>
    </source>
</reference>
<dbReference type="Gene3D" id="3.90.1300.10">
    <property type="entry name" value="Amidase signature (AS) domain"/>
    <property type="match status" value="1"/>
</dbReference>
<dbReference type="AlphaFoldDB" id="A0A1J7IHB8"/>
<evidence type="ECO:0000313" key="2">
    <source>
        <dbReference type="Proteomes" id="UP000182658"/>
    </source>
</evidence>